<evidence type="ECO:0000256" key="6">
    <source>
        <dbReference type="RuleBase" id="RU000716"/>
    </source>
</evidence>
<sequence>MSQFTQFVETHYPYIYNFLYRTLGDKMMAEDITQEVFLRAFRHWSRFRHQASDKTWIYRIAINESRRYLKRMKRHPMVSLDDDQASAPLPASLSTRNPSSAIQNVENSMDLWTLVRSLPQRQREVVILYYLEDHSTKDVANILNIPLGTVKTELFRARQQLRQQWEAINDEANQSPRRLYPKS</sequence>
<dbReference type="InterPro" id="IPR013249">
    <property type="entry name" value="RNA_pol_sigma70_r4_t2"/>
</dbReference>
<evidence type="ECO:0000256" key="3">
    <source>
        <dbReference type="ARBA" id="ARBA00023082"/>
    </source>
</evidence>
<gene>
    <name evidence="9" type="ORF">C7B47_16130</name>
</gene>
<evidence type="ECO:0000259" key="8">
    <source>
        <dbReference type="Pfam" id="PF08281"/>
    </source>
</evidence>
<evidence type="ECO:0000313" key="10">
    <source>
        <dbReference type="Proteomes" id="UP000242705"/>
    </source>
</evidence>
<dbReference type="PANTHER" id="PTHR43133">
    <property type="entry name" value="RNA POLYMERASE ECF-TYPE SIGMA FACTO"/>
    <property type="match status" value="1"/>
</dbReference>
<dbReference type="InterPro" id="IPR014284">
    <property type="entry name" value="RNA_pol_sigma-70_dom"/>
</dbReference>
<accession>A0A2T2WLI4</accession>
<organism evidence="9 10">
    <name type="scientific">Sulfobacillus thermosulfidooxidans</name>
    <dbReference type="NCBI Taxonomy" id="28034"/>
    <lineage>
        <taxon>Bacteria</taxon>
        <taxon>Bacillati</taxon>
        <taxon>Bacillota</taxon>
        <taxon>Clostridia</taxon>
        <taxon>Eubacteriales</taxon>
        <taxon>Clostridiales Family XVII. Incertae Sedis</taxon>
        <taxon>Sulfobacillus</taxon>
    </lineage>
</organism>
<evidence type="ECO:0000313" key="9">
    <source>
        <dbReference type="EMBL" id="PSR23104.1"/>
    </source>
</evidence>
<dbReference type="PANTHER" id="PTHR43133:SF8">
    <property type="entry name" value="RNA POLYMERASE SIGMA FACTOR HI_1459-RELATED"/>
    <property type="match status" value="1"/>
</dbReference>
<name>A0A2T2WLI4_SULTH</name>
<dbReference type="InterPro" id="IPR013324">
    <property type="entry name" value="RNA_pol_sigma_r3/r4-like"/>
</dbReference>
<evidence type="ECO:0000259" key="7">
    <source>
        <dbReference type="Pfam" id="PF04542"/>
    </source>
</evidence>
<keyword evidence="4 6" id="KW-0238">DNA-binding</keyword>
<keyword evidence="5 6" id="KW-0804">Transcription</keyword>
<comment type="caution">
    <text evidence="9">The sequence shown here is derived from an EMBL/GenBank/DDBJ whole genome shotgun (WGS) entry which is preliminary data.</text>
</comment>
<dbReference type="Pfam" id="PF08281">
    <property type="entry name" value="Sigma70_r4_2"/>
    <property type="match status" value="1"/>
</dbReference>
<feature type="domain" description="RNA polymerase sigma factor 70 region 4 type 2" evidence="8">
    <location>
        <begin position="109"/>
        <end position="161"/>
    </location>
</feature>
<dbReference type="Gene3D" id="1.10.1740.10">
    <property type="match status" value="1"/>
</dbReference>
<dbReference type="InterPro" id="IPR000838">
    <property type="entry name" value="RNA_pol_sigma70_ECF_CS"/>
</dbReference>
<dbReference type="GO" id="GO:0006950">
    <property type="term" value="P:response to stress"/>
    <property type="evidence" value="ECO:0007669"/>
    <property type="project" value="UniProtKB-ARBA"/>
</dbReference>
<dbReference type="Gene3D" id="1.10.10.10">
    <property type="entry name" value="Winged helix-like DNA-binding domain superfamily/Winged helix DNA-binding domain"/>
    <property type="match status" value="1"/>
</dbReference>
<dbReference type="InterPro" id="IPR007627">
    <property type="entry name" value="RNA_pol_sigma70_r2"/>
</dbReference>
<dbReference type="Pfam" id="PF04542">
    <property type="entry name" value="Sigma70_r2"/>
    <property type="match status" value="1"/>
</dbReference>
<dbReference type="PROSITE" id="PS01063">
    <property type="entry name" value="SIGMA70_ECF"/>
    <property type="match status" value="1"/>
</dbReference>
<dbReference type="EMBL" id="PXYX01000074">
    <property type="protein sequence ID" value="PSR23104.1"/>
    <property type="molecule type" value="Genomic_DNA"/>
</dbReference>
<dbReference type="InterPro" id="IPR036388">
    <property type="entry name" value="WH-like_DNA-bd_sf"/>
</dbReference>
<dbReference type="CDD" id="cd06171">
    <property type="entry name" value="Sigma70_r4"/>
    <property type="match status" value="1"/>
</dbReference>
<evidence type="ECO:0000256" key="4">
    <source>
        <dbReference type="ARBA" id="ARBA00023125"/>
    </source>
</evidence>
<dbReference type="SUPFAM" id="SSF88946">
    <property type="entry name" value="Sigma2 domain of RNA polymerase sigma factors"/>
    <property type="match status" value="1"/>
</dbReference>
<dbReference type="AlphaFoldDB" id="A0A2T2WLI4"/>
<comment type="similarity">
    <text evidence="1 6">Belongs to the sigma-70 factor family. ECF subfamily.</text>
</comment>
<evidence type="ECO:0000256" key="1">
    <source>
        <dbReference type="ARBA" id="ARBA00010641"/>
    </source>
</evidence>
<feature type="domain" description="RNA polymerase sigma-70 region 2" evidence="7">
    <location>
        <begin position="7"/>
        <end position="74"/>
    </location>
</feature>
<dbReference type="Proteomes" id="UP000242705">
    <property type="component" value="Unassembled WGS sequence"/>
</dbReference>
<dbReference type="InterPro" id="IPR013325">
    <property type="entry name" value="RNA_pol_sigma_r2"/>
</dbReference>
<dbReference type="InterPro" id="IPR039425">
    <property type="entry name" value="RNA_pol_sigma-70-like"/>
</dbReference>
<proteinExistence type="inferred from homology"/>
<protein>
    <recommendedName>
        <fullName evidence="6">RNA polymerase sigma factor</fullName>
    </recommendedName>
</protein>
<dbReference type="SUPFAM" id="SSF88659">
    <property type="entry name" value="Sigma3 and sigma4 domains of RNA polymerase sigma factors"/>
    <property type="match status" value="1"/>
</dbReference>
<keyword evidence="2 6" id="KW-0805">Transcription regulation</keyword>
<dbReference type="GO" id="GO:0003677">
    <property type="term" value="F:DNA binding"/>
    <property type="evidence" value="ECO:0007669"/>
    <property type="project" value="UniProtKB-KW"/>
</dbReference>
<dbReference type="GO" id="GO:0016987">
    <property type="term" value="F:sigma factor activity"/>
    <property type="evidence" value="ECO:0007669"/>
    <property type="project" value="UniProtKB-KW"/>
</dbReference>
<dbReference type="GO" id="GO:0006352">
    <property type="term" value="P:DNA-templated transcription initiation"/>
    <property type="evidence" value="ECO:0007669"/>
    <property type="project" value="InterPro"/>
</dbReference>
<dbReference type="NCBIfam" id="TIGR02937">
    <property type="entry name" value="sigma70-ECF"/>
    <property type="match status" value="1"/>
</dbReference>
<evidence type="ECO:0000256" key="5">
    <source>
        <dbReference type="ARBA" id="ARBA00023163"/>
    </source>
</evidence>
<reference evidence="9 10" key="1">
    <citation type="journal article" date="2014" name="BMC Genomics">
        <title>Comparison of environmental and isolate Sulfobacillus genomes reveals diverse carbon, sulfur, nitrogen, and hydrogen metabolisms.</title>
        <authorList>
            <person name="Justice N.B."/>
            <person name="Norman A."/>
            <person name="Brown C.T."/>
            <person name="Singh A."/>
            <person name="Thomas B.C."/>
            <person name="Banfield J.F."/>
        </authorList>
    </citation>
    <scope>NUCLEOTIDE SEQUENCE [LARGE SCALE GENOMIC DNA]</scope>
    <source>
        <strain evidence="9">AMDSBA5</strain>
    </source>
</reference>
<evidence type="ECO:0000256" key="2">
    <source>
        <dbReference type="ARBA" id="ARBA00023015"/>
    </source>
</evidence>
<keyword evidence="3 6" id="KW-0731">Sigma factor</keyword>